<organism evidence="2 3">
    <name type="scientific">Lactococcus lactis subsp. hordniae</name>
    <dbReference type="NCBI Taxonomy" id="203404"/>
    <lineage>
        <taxon>Bacteria</taxon>
        <taxon>Bacillati</taxon>
        <taxon>Bacillota</taxon>
        <taxon>Bacilli</taxon>
        <taxon>Lactobacillales</taxon>
        <taxon>Streptococcaceae</taxon>
        <taxon>Lactococcus</taxon>
    </lineage>
</organism>
<evidence type="ECO:0000313" key="2">
    <source>
        <dbReference type="EMBL" id="PCS14093.1"/>
    </source>
</evidence>
<comment type="caution">
    <text evidence="2">The sequence shown here is derived from an EMBL/GenBank/DDBJ whole genome shotgun (WGS) entry which is preliminary data.</text>
</comment>
<dbReference type="AlphaFoldDB" id="A0A2A5SL06"/>
<dbReference type="EMBL" id="JXKA01000002">
    <property type="protein sequence ID" value="PCS14093.1"/>
    <property type="molecule type" value="Genomic_DNA"/>
</dbReference>
<dbReference type="InterPro" id="IPR013783">
    <property type="entry name" value="Ig-like_fold"/>
</dbReference>
<dbReference type="Gene3D" id="2.60.40.10">
    <property type="entry name" value="Immunoglobulins"/>
    <property type="match status" value="1"/>
</dbReference>
<dbReference type="Proteomes" id="UP000218744">
    <property type="component" value="Unassembled WGS sequence"/>
</dbReference>
<dbReference type="RefSeq" id="WP_255217704.1">
    <property type="nucleotide sequence ID" value="NZ_JBHSBR010000081.1"/>
</dbReference>
<dbReference type="Pfam" id="PF17802">
    <property type="entry name" value="SpaA"/>
    <property type="match status" value="1"/>
</dbReference>
<name>A0A2A5SL06_LACLH</name>
<feature type="domain" description="SpaA-like prealbumin fold" evidence="1">
    <location>
        <begin position="18"/>
        <end position="92"/>
    </location>
</feature>
<accession>A0A2A5SL06</accession>
<sequence length="120" mass="13453">MISLNITNDINVEEFRNSVTIDKRAVDSEEKLDGAVFNLYQIESVDDELTQLKPLEITNNLLPGLYALQESVSPNGYYRDDEVHFFRIKFNGSIVGIGSEGIDIPFLDENESGKNGLVLN</sequence>
<dbReference type="InterPro" id="IPR041033">
    <property type="entry name" value="SpaA_PFL_dom_1"/>
</dbReference>
<evidence type="ECO:0000259" key="1">
    <source>
        <dbReference type="Pfam" id="PF17802"/>
    </source>
</evidence>
<protein>
    <recommendedName>
        <fullName evidence="1">SpaA-like prealbumin fold domain-containing protein</fullName>
    </recommendedName>
</protein>
<evidence type="ECO:0000313" key="3">
    <source>
        <dbReference type="Proteomes" id="UP000218744"/>
    </source>
</evidence>
<proteinExistence type="predicted"/>
<reference evidence="2 3" key="1">
    <citation type="submission" date="2014-12" db="EMBL/GenBank/DDBJ databases">
        <title>Draft genome sequences of 10 type strains of Lactococcus.</title>
        <authorList>
            <person name="Sun Z."/>
            <person name="Zhong Z."/>
            <person name="Liu W."/>
            <person name="Zhang W."/>
            <person name="Zhang H."/>
        </authorList>
    </citation>
    <scope>NUCLEOTIDE SEQUENCE [LARGE SCALE GENOMIC DNA]</scope>
    <source>
        <strain evidence="2 3">DSM 20450</strain>
    </source>
</reference>
<gene>
    <name evidence="2" type="ORF">RU90_GL000963</name>
</gene>